<dbReference type="InterPro" id="IPR010918">
    <property type="entry name" value="PurM-like_C_dom"/>
</dbReference>
<comment type="caution">
    <text evidence="2">Lacks conserved residue(s) required for the propagation of feature annotation.</text>
</comment>
<feature type="binding site" evidence="2">
    <location>
        <position position="126"/>
    </location>
    <ligand>
        <name>Mg(2+)</name>
        <dbReference type="ChEBI" id="CHEBI:18420"/>
        <label>1</label>
    </ligand>
</feature>
<feature type="binding site" evidence="2">
    <location>
        <position position="33"/>
    </location>
    <ligand>
        <name>Mg(2+)</name>
        <dbReference type="ChEBI" id="CHEBI:18420"/>
        <label>3</label>
    </ligand>
</feature>
<comment type="miscellaneous">
    <text evidence="2">Reaction mechanism of ThiL seems to utilize a direct, inline transfer of the gamma-phosphate of ATP to TMP rather than a phosphorylated enzyme intermediate.</text>
</comment>
<dbReference type="SUPFAM" id="SSF56042">
    <property type="entry name" value="PurM C-terminal domain-like"/>
    <property type="match status" value="1"/>
</dbReference>
<dbReference type="PIRSF" id="PIRSF005303">
    <property type="entry name" value="Thiam_monoph_kin"/>
    <property type="match status" value="1"/>
</dbReference>
<feature type="binding site" evidence="2">
    <location>
        <position position="223"/>
    </location>
    <ligand>
        <name>Mg(2+)</name>
        <dbReference type="ChEBI" id="CHEBI:18420"/>
        <label>5</label>
    </ligand>
</feature>
<dbReference type="SUPFAM" id="SSF55326">
    <property type="entry name" value="PurM N-terminal domain-like"/>
    <property type="match status" value="1"/>
</dbReference>
<feature type="binding site" evidence="2">
    <location>
        <position position="272"/>
    </location>
    <ligand>
        <name>substrate</name>
    </ligand>
</feature>
<keyword evidence="2" id="KW-0460">Magnesium</keyword>
<feature type="binding site" evidence="2">
    <location>
        <position position="78"/>
    </location>
    <ligand>
        <name>Mg(2+)</name>
        <dbReference type="ChEBI" id="CHEBI:18420"/>
        <label>2</label>
    </ligand>
</feature>
<feature type="binding site" evidence="2">
    <location>
        <position position="57"/>
    </location>
    <ligand>
        <name>substrate</name>
    </ligand>
</feature>
<dbReference type="PANTHER" id="PTHR30270:SF0">
    <property type="entry name" value="THIAMINE-MONOPHOSPHATE KINASE"/>
    <property type="match status" value="1"/>
</dbReference>
<dbReference type="Gene3D" id="3.90.650.10">
    <property type="entry name" value="PurM-like C-terminal domain"/>
    <property type="match status" value="1"/>
</dbReference>
<comment type="catalytic activity">
    <reaction evidence="2">
        <text>thiamine phosphate + ATP = thiamine diphosphate + ADP</text>
        <dbReference type="Rhea" id="RHEA:15913"/>
        <dbReference type="ChEBI" id="CHEBI:30616"/>
        <dbReference type="ChEBI" id="CHEBI:37575"/>
        <dbReference type="ChEBI" id="CHEBI:58937"/>
        <dbReference type="ChEBI" id="CHEBI:456216"/>
        <dbReference type="EC" id="2.7.4.16"/>
    </reaction>
</comment>
<feature type="binding site" evidence="2">
    <location>
        <begin position="125"/>
        <end position="126"/>
    </location>
    <ligand>
        <name>ATP</name>
        <dbReference type="ChEBI" id="CHEBI:30616"/>
    </ligand>
</feature>
<dbReference type="EMBL" id="CP042906">
    <property type="protein sequence ID" value="QEX16770.1"/>
    <property type="molecule type" value="Genomic_DNA"/>
</dbReference>
<keyword evidence="2" id="KW-0808">Transferase</keyword>
<dbReference type="InterPro" id="IPR036676">
    <property type="entry name" value="PurM-like_C_sf"/>
</dbReference>
<dbReference type="NCBIfam" id="TIGR01379">
    <property type="entry name" value="thiL"/>
    <property type="match status" value="1"/>
</dbReference>
<feature type="binding site" evidence="2">
    <location>
        <position position="78"/>
    </location>
    <ligand>
        <name>Mg(2+)</name>
        <dbReference type="ChEBI" id="CHEBI:18420"/>
        <label>3</label>
    </ligand>
</feature>
<dbReference type="CDD" id="cd02194">
    <property type="entry name" value="ThiL"/>
    <property type="match status" value="1"/>
</dbReference>
<keyword evidence="2" id="KW-0479">Metal-binding</keyword>
<dbReference type="InterPro" id="IPR006283">
    <property type="entry name" value="ThiL-like"/>
</dbReference>
<comment type="function">
    <text evidence="2">Catalyzes the ATP-dependent phosphorylation of thiamine-monophosphate (TMP) to form thiamine-pyrophosphate (TPP), the active form of vitamin B1.</text>
</comment>
<keyword evidence="2" id="KW-0547">Nucleotide-binding</keyword>
<gene>
    <name evidence="2 5" type="primary">thiL</name>
    <name evidence="5" type="ORF">FRZ44_20650</name>
</gene>
<feature type="binding site" evidence="2">
    <location>
        <position position="152"/>
    </location>
    <ligand>
        <name>ATP</name>
        <dbReference type="ChEBI" id="CHEBI:30616"/>
    </ligand>
</feature>
<reference evidence="5 6" key="1">
    <citation type="submission" date="2019-08" db="EMBL/GenBank/DDBJ databases">
        <title>Hyperibacter terrae gen. nov., sp. nov. and Hyperibacter viscosus sp. nov., two new members in the family Rhodospirillaceae isolated from the rhizosphere of Hypericum perforatum.</title>
        <authorList>
            <person name="Noviana Z."/>
        </authorList>
    </citation>
    <scope>NUCLEOTIDE SEQUENCE [LARGE SCALE GENOMIC DNA]</scope>
    <source>
        <strain evidence="5 6">R5913</strain>
    </source>
</reference>
<keyword evidence="2 5" id="KW-0418">Kinase</keyword>
<comment type="pathway">
    <text evidence="2">Cofactor biosynthesis; thiamine diphosphate biosynthesis; thiamine diphosphate from thiamine phosphate: step 1/1.</text>
</comment>
<evidence type="ECO:0000313" key="6">
    <source>
        <dbReference type="Proteomes" id="UP000326202"/>
    </source>
</evidence>
<name>A0A5J6MKH1_9PROT</name>
<feature type="binding site" evidence="2">
    <location>
        <position position="48"/>
    </location>
    <ligand>
        <name>Mg(2+)</name>
        <dbReference type="ChEBI" id="CHEBI:18420"/>
        <label>4</label>
    </ligand>
</feature>
<evidence type="ECO:0000256" key="2">
    <source>
        <dbReference type="HAMAP-Rule" id="MF_02128"/>
    </source>
</evidence>
<feature type="binding site" evidence="2">
    <location>
        <position position="78"/>
    </location>
    <ligand>
        <name>Mg(2+)</name>
        <dbReference type="ChEBI" id="CHEBI:18420"/>
        <label>4</label>
    </ligand>
</feature>
<feature type="binding site" evidence="2">
    <location>
        <position position="33"/>
    </location>
    <ligand>
        <name>Mg(2+)</name>
        <dbReference type="ChEBI" id="CHEBI:18420"/>
        <label>4</label>
    </ligand>
</feature>
<dbReference type="EC" id="2.7.4.16" evidence="2"/>
<dbReference type="UniPathway" id="UPA00060">
    <property type="reaction ID" value="UER00142"/>
</dbReference>
<feature type="domain" description="PurM-like C-terminal" evidence="4">
    <location>
        <begin position="157"/>
        <end position="308"/>
    </location>
</feature>
<dbReference type="GO" id="GO:0005524">
    <property type="term" value="F:ATP binding"/>
    <property type="evidence" value="ECO:0007669"/>
    <property type="project" value="UniProtKB-UniRule"/>
</dbReference>
<keyword evidence="6" id="KW-1185">Reference proteome</keyword>
<dbReference type="InterPro" id="IPR016188">
    <property type="entry name" value="PurM-like_N"/>
</dbReference>
<dbReference type="RefSeq" id="WP_191908614.1">
    <property type="nucleotide sequence ID" value="NZ_CP042906.1"/>
</dbReference>
<protein>
    <recommendedName>
        <fullName evidence="2">Thiamine-monophosphate kinase</fullName>
        <shortName evidence="2">TMP kinase</shortName>
        <shortName evidence="2">Thiamine-phosphate kinase</shortName>
        <ecNumber evidence="2">2.7.4.16</ecNumber>
    </recommendedName>
</protein>
<dbReference type="GO" id="GO:0000287">
    <property type="term" value="F:magnesium ion binding"/>
    <property type="evidence" value="ECO:0007669"/>
    <property type="project" value="UniProtKB-UniRule"/>
</dbReference>
<feature type="binding site" evidence="2">
    <location>
        <position position="50"/>
    </location>
    <ligand>
        <name>Mg(2+)</name>
        <dbReference type="ChEBI" id="CHEBI:18420"/>
        <label>1</label>
    </ligand>
</feature>
<dbReference type="Proteomes" id="UP000326202">
    <property type="component" value="Chromosome"/>
</dbReference>
<dbReference type="InterPro" id="IPR036921">
    <property type="entry name" value="PurM-like_N_sf"/>
</dbReference>
<dbReference type="PANTHER" id="PTHR30270">
    <property type="entry name" value="THIAMINE-MONOPHOSPHATE KINASE"/>
    <property type="match status" value="1"/>
</dbReference>
<comment type="similarity">
    <text evidence="2">Belongs to the thiamine-monophosphate kinase family.</text>
</comment>
<keyword evidence="2" id="KW-0067">ATP-binding</keyword>
<dbReference type="GO" id="GO:0009030">
    <property type="term" value="F:thiamine-phosphate kinase activity"/>
    <property type="evidence" value="ECO:0007669"/>
    <property type="project" value="UniProtKB-UniRule"/>
</dbReference>
<dbReference type="GO" id="GO:0009229">
    <property type="term" value="P:thiamine diphosphate biosynthetic process"/>
    <property type="evidence" value="ECO:0007669"/>
    <property type="project" value="UniProtKB-UniRule"/>
</dbReference>
<sequence length="336" mass="35088">MANAKRPGEFELIRRYFAPLAAGTPAALGLGDDAAILSPRAGQDLVVTADALVAGIHFLPDDPPDQIARKMLRVNLSDLAAKGATPLGYLMTCAFDGRVDEPWLASFCAGLAADQTAFGIGLLGGDTVATPGPLTLSVTAMGEVPAGRALRRNAAQTGDLVFVSGTLGDSALGLKRLRGKLAALSAEEGIFLIDRYRLPQPRLKLGRALMEAGLAKAALDISDGLLADLGHIGEQSNLAAKIESARLPLSPAAARALQDDPVLIAEIAAGGDDYELLFTAPSSAQAPIAALGQRLDLRLTPIGRMIESAGSHPGAVRLLDEKGREIALERRGWQHF</sequence>
<feature type="binding site" evidence="2">
    <location>
        <position position="50"/>
    </location>
    <ligand>
        <name>Mg(2+)</name>
        <dbReference type="ChEBI" id="CHEBI:18420"/>
        <label>2</label>
    </ligand>
</feature>
<evidence type="ECO:0000259" key="4">
    <source>
        <dbReference type="Pfam" id="PF02769"/>
    </source>
</evidence>
<organism evidence="5 6">
    <name type="scientific">Hypericibacter terrae</name>
    <dbReference type="NCBI Taxonomy" id="2602015"/>
    <lineage>
        <taxon>Bacteria</taxon>
        <taxon>Pseudomonadati</taxon>
        <taxon>Pseudomonadota</taxon>
        <taxon>Alphaproteobacteria</taxon>
        <taxon>Rhodospirillales</taxon>
        <taxon>Dongiaceae</taxon>
        <taxon>Hypericibacter</taxon>
    </lineage>
</organism>
<keyword evidence="1 2" id="KW-0784">Thiamine biosynthesis</keyword>
<dbReference type="KEGG" id="htq:FRZ44_20650"/>
<evidence type="ECO:0000256" key="1">
    <source>
        <dbReference type="ARBA" id="ARBA00022977"/>
    </source>
</evidence>
<feature type="binding site" evidence="2">
    <location>
        <position position="333"/>
    </location>
    <ligand>
        <name>substrate</name>
    </ligand>
</feature>
<dbReference type="Pfam" id="PF00586">
    <property type="entry name" value="AIRS"/>
    <property type="match status" value="1"/>
</dbReference>
<proteinExistence type="inferred from homology"/>
<feature type="binding site" evidence="2">
    <location>
        <position position="220"/>
    </location>
    <ligand>
        <name>Mg(2+)</name>
        <dbReference type="ChEBI" id="CHEBI:18420"/>
        <label>3</label>
    </ligand>
</feature>
<dbReference type="Pfam" id="PF02769">
    <property type="entry name" value="AIRS_C"/>
    <property type="match status" value="1"/>
</dbReference>
<evidence type="ECO:0000313" key="5">
    <source>
        <dbReference type="EMBL" id="QEX16770.1"/>
    </source>
</evidence>
<dbReference type="GO" id="GO:0009228">
    <property type="term" value="P:thiamine biosynthetic process"/>
    <property type="evidence" value="ECO:0007669"/>
    <property type="project" value="UniProtKB-KW"/>
</dbReference>
<dbReference type="Gene3D" id="3.30.1330.10">
    <property type="entry name" value="PurM-like, N-terminal domain"/>
    <property type="match status" value="1"/>
</dbReference>
<accession>A0A5J6MKH1</accession>
<feature type="domain" description="PurM-like N-terminal" evidence="3">
    <location>
        <begin position="31"/>
        <end position="144"/>
    </location>
</feature>
<dbReference type="HAMAP" id="MF_02128">
    <property type="entry name" value="TMP_kinase"/>
    <property type="match status" value="1"/>
</dbReference>
<dbReference type="AlphaFoldDB" id="A0A5J6MKH1"/>
<feature type="binding site" evidence="2">
    <location>
        <position position="222"/>
    </location>
    <ligand>
        <name>ATP</name>
        <dbReference type="ChEBI" id="CHEBI:30616"/>
    </ligand>
</feature>
<evidence type="ECO:0000259" key="3">
    <source>
        <dbReference type="Pfam" id="PF00586"/>
    </source>
</evidence>